<dbReference type="PANTHER" id="PTHR37292">
    <property type="entry name" value="VNG6097C"/>
    <property type="match status" value="1"/>
</dbReference>
<protein>
    <submittedName>
        <fullName evidence="3">DUF262 domain-containing protein</fullName>
    </submittedName>
</protein>
<dbReference type="PANTHER" id="PTHR37292:SF2">
    <property type="entry name" value="DUF262 DOMAIN-CONTAINING PROTEIN"/>
    <property type="match status" value="1"/>
</dbReference>
<accession>A0ABV6EWY8</accession>
<dbReference type="Pfam" id="PF03235">
    <property type="entry name" value="GmrSD_N"/>
    <property type="match status" value="1"/>
</dbReference>
<dbReference type="InterPro" id="IPR004919">
    <property type="entry name" value="GmrSD_N"/>
</dbReference>
<keyword evidence="4" id="KW-1185">Reference proteome</keyword>
<evidence type="ECO:0000259" key="2">
    <source>
        <dbReference type="Pfam" id="PF03235"/>
    </source>
</evidence>
<evidence type="ECO:0000313" key="3">
    <source>
        <dbReference type="EMBL" id="MFC0242632.1"/>
    </source>
</evidence>
<name>A0ABV6EWY8_9BRAD</name>
<dbReference type="Proteomes" id="UP001589775">
    <property type="component" value="Unassembled WGS sequence"/>
</dbReference>
<evidence type="ECO:0000313" key="4">
    <source>
        <dbReference type="Proteomes" id="UP001589775"/>
    </source>
</evidence>
<gene>
    <name evidence="3" type="ORF">ACFFJ6_19215</name>
</gene>
<dbReference type="EMBL" id="JBHLWM010000008">
    <property type="protein sequence ID" value="MFC0242632.1"/>
    <property type="molecule type" value="Genomic_DNA"/>
</dbReference>
<evidence type="ECO:0000256" key="1">
    <source>
        <dbReference type="SAM" id="MobiDB-lite"/>
    </source>
</evidence>
<feature type="region of interest" description="Disordered" evidence="1">
    <location>
        <begin position="613"/>
        <end position="637"/>
    </location>
</feature>
<feature type="compositionally biased region" description="Acidic residues" evidence="1">
    <location>
        <begin position="617"/>
        <end position="627"/>
    </location>
</feature>
<organism evidence="3 4">
    <name type="scientific">Rhodopseudomonas telluris</name>
    <dbReference type="NCBI Taxonomy" id="644215"/>
    <lineage>
        <taxon>Bacteria</taxon>
        <taxon>Pseudomonadati</taxon>
        <taxon>Pseudomonadota</taxon>
        <taxon>Alphaproteobacteria</taxon>
        <taxon>Hyphomicrobiales</taxon>
        <taxon>Nitrobacteraceae</taxon>
        <taxon>Rhodopseudomonas</taxon>
    </lineage>
</organism>
<sequence length="637" mass="71862">MAQTAFKTNPVSLEDLLKECGSGKIQLPDFQRSWVWDEDRIKSLIASISEAFPVGALMTLEMKAGAADTFARRPIQGAPPEASSQAPDQLLLDGQQRMTSLYQTCMRRQVVETITARQKLVKRWFYIDIEKALRSDFDREDAIFTLPEDRKIKEDFDRKITLDLSTAESEYEQLMFPVNQVFNWDAWQDGFGDYWIGKGDVAKRQIFQRFKNEVLQHFKSYQVPVIALGHDTSHEAVCLVFEKVNTGGKALDAFELVTAMYAAEGYRLRDDWLGAAGSFGQQSRLQHFGHMAGQKYGVLEKVASTDFLQAVALLHTKKVRQEAVVAGVKESDLPAVRATRQSLLDLPLSAYKANKDRVEQGFTTAAKFLRQQFIYRGIDLPYQTQIVPLAAILAEIGDKWEHAENKRKLARWYWCGIFGELYGSAVESRFAKDIVEVPAWLAGGPEPTTVRDGVLRSDRLRTMRSRGSAAYKGVHALLMQEGAKDFRTGQTFDQTVFFDEDVDIHHIFPQDWCRNQGIEAKVYDSIINKTPLSYRTNRRIGGVAPSIYLQRLESGQKDDPPIVPTMMDGYLQTHCIAPELLRSDAFDRFMNDREQRLLALIARVTGHDIVAAGSSSDEQEVPDDIAEDSGLMVSTAA</sequence>
<dbReference type="RefSeq" id="WP_378390795.1">
    <property type="nucleotide sequence ID" value="NZ_JBHLWM010000008.1"/>
</dbReference>
<proteinExistence type="predicted"/>
<comment type="caution">
    <text evidence="3">The sequence shown here is derived from an EMBL/GenBank/DDBJ whole genome shotgun (WGS) entry which is preliminary data.</text>
</comment>
<reference evidence="3 4" key="1">
    <citation type="submission" date="2024-09" db="EMBL/GenBank/DDBJ databases">
        <authorList>
            <person name="Sun Q."/>
            <person name="Mori K."/>
        </authorList>
    </citation>
    <scope>NUCLEOTIDE SEQUENCE [LARGE SCALE GENOMIC DNA]</scope>
    <source>
        <strain evidence="3 4">KCTC 23279</strain>
    </source>
</reference>
<feature type="domain" description="GmrSD restriction endonucleases N-terminal" evidence="2">
    <location>
        <begin position="13"/>
        <end position="261"/>
    </location>
</feature>